<evidence type="ECO:0000256" key="4">
    <source>
        <dbReference type="SAM" id="MobiDB-lite"/>
    </source>
</evidence>
<reference evidence="7" key="1">
    <citation type="submission" date="2024-02" db="UniProtKB">
        <authorList>
            <consortium name="WormBaseParasite"/>
        </authorList>
    </citation>
    <scope>IDENTIFICATION</scope>
</reference>
<dbReference type="PANTHER" id="PTHR12085">
    <property type="entry name" value="SERINE/THREONINE-PROTEIN PHOSPHATASE 2A REGULATORY SUBUNIT B'' SUBUNIT GAMMA"/>
    <property type="match status" value="1"/>
</dbReference>
<dbReference type="GO" id="GO:0035303">
    <property type="term" value="P:regulation of dephosphorylation"/>
    <property type="evidence" value="ECO:0007669"/>
    <property type="project" value="InterPro"/>
</dbReference>
<feature type="region of interest" description="Disordered" evidence="4">
    <location>
        <begin position="381"/>
        <end position="400"/>
    </location>
</feature>
<dbReference type="AlphaFoldDB" id="A0AAF3J5K9"/>
<dbReference type="InterPro" id="IPR039865">
    <property type="entry name" value="PPP2R3C"/>
</dbReference>
<evidence type="ECO:0000256" key="1">
    <source>
        <dbReference type="ARBA" id="ARBA00004496"/>
    </source>
</evidence>
<organism evidence="6 7">
    <name type="scientific">Mesorhabditis belari</name>
    <dbReference type="NCBI Taxonomy" id="2138241"/>
    <lineage>
        <taxon>Eukaryota</taxon>
        <taxon>Metazoa</taxon>
        <taxon>Ecdysozoa</taxon>
        <taxon>Nematoda</taxon>
        <taxon>Chromadorea</taxon>
        <taxon>Rhabditida</taxon>
        <taxon>Rhabditina</taxon>
        <taxon>Rhabditomorpha</taxon>
        <taxon>Rhabditoidea</taxon>
        <taxon>Rhabditidae</taxon>
        <taxon>Mesorhabditinae</taxon>
        <taxon>Mesorhabditis</taxon>
    </lineage>
</organism>
<dbReference type="GO" id="GO:0005813">
    <property type="term" value="C:centrosome"/>
    <property type="evidence" value="ECO:0007669"/>
    <property type="project" value="TreeGrafter"/>
</dbReference>
<protein>
    <submittedName>
        <fullName evidence="7">EF-hand domain-containing protein</fullName>
    </submittedName>
</protein>
<evidence type="ECO:0000259" key="5">
    <source>
        <dbReference type="PROSITE" id="PS50222"/>
    </source>
</evidence>
<sequence length="400" mass="46139">MTTPNFDAPCTSDLSLQFSISTVCELLDKDRERIPTNEQIKAFLEKIPSHASICKKTGQLSLSIQEIKNALADSTCPEWYRERLSSPAAILTIMKLFGSPHFRVQSEDFCLIAVTIHNCLIERWKLIAFAKDNCTMIRSIDFSQYITQWIREKTNFTEDELEYATCLYEHKFSFFIDPMLLKVYPVKDILSSGFYQEMTNALNTDDIDNWFSRKNFDYVLATYKQLDLDCNGLISASELMTFSEFNPEFIGRVFAQTNVYDANGEMDFGGFCDFILAFQHADTMAAWRYFFNIFDSDGDGFISLSDVRALVCSLIDRLQAMNRADIFTMPDVDDLLTYEFWDVIGCANKEKISFRDICNSTMGTTFFRVLTDVDQFLKYDERETQPQDDPAGPIEDRCYP</sequence>
<dbReference type="InterPro" id="IPR011992">
    <property type="entry name" value="EF-hand-dom_pair"/>
</dbReference>
<dbReference type="Pfam" id="PF13405">
    <property type="entry name" value="EF-hand_6"/>
    <property type="match status" value="1"/>
</dbReference>
<keyword evidence="6" id="KW-1185">Reference proteome</keyword>
<dbReference type="GO" id="GO:0005737">
    <property type="term" value="C:cytoplasm"/>
    <property type="evidence" value="ECO:0007669"/>
    <property type="project" value="UniProtKB-SubCell"/>
</dbReference>
<feature type="domain" description="EF-hand" evidence="5">
    <location>
        <begin position="282"/>
        <end position="317"/>
    </location>
</feature>
<dbReference type="PANTHER" id="PTHR12085:SF3">
    <property type="entry name" value="SERINE_THREONINE-PROTEIN PHOSPHATASE 2A REGULATORY SUBUNIT B'' SUBUNIT GAMMA"/>
    <property type="match status" value="1"/>
</dbReference>
<keyword evidence="3" id="KW-0106">Calcium</keyword>
<dbReference type="SUPFAM" id="SSF47473">
    <property type="entry name" value="EF-hand"/>
    <property type="match status" value="1"/>
</dbReference>
<dbReference type="Proteomes" id="UP000887575">
    <property type="component" value="Unassembled WGS sequence"/>
</dbReference>
<name>A0AAF3J5K9_9BILA</name>
<evidence type="ECO:0000256" key="2">
    <source>
        <dbReference type="ARBA" id="ARBA00022490"/>
    </source>
</evidence>
<dbReference type="InterPro" id="IPR018247">
    <property type="entry name" value="EF_Hand_1_Ca_BS"/>
</dbReference>
<dbReference type="GO" id="GO:0000226">
    <property type="term" value="P:microtubule cytoskeleton organization"/>
    <property type="evidence" value="ECO:0007669"/>
    <property type="project" value="TreeGrafter"/>
</dbReference>
<evidence type="ECO:0000313" key="6">
    <source>
        <dbReference type="Proteomes" id="UP000887575"/>
    </source>
</evidence>
<dbReference type="InterPro" id="IPR002048">
    <property type="entry name" value="EF_hand_dom"/>
</dbReference>
<evidence type="ECO:0000256" key="3">
    <source>
        <dbReference type="ARBA" id="ARBA00022837"/>
    </source>
</evidence>
<dbReference type="PROSITE" id="PS00018">
    <property type="entry name" value="EF_HAND_1"/>
    <property type="match status" value="2"/>
</dbReference>
<dbReference type="PROSITE" id="PS50222">
    <property type="entry name" value="EF_HAND_2"/>
    <property type="match status" value="1"/>
</dbReference>
<dbReference type="GO" id="GO:0005819">
    <property type="term" value="C:spindle"/>
    <property type="evidence" value="ECO:0007669"/>
    <property type="project" value="TreeGrafter"/>
</dbReference>
<comment type="subcellular location">
    <subcellularLocation>
        <location evidence="1">Cytoplasm</location>
    </subcellularLocation>
</comment>
<dbReference type="GO" id="GO:0030865">
    <property type="term" value="P:cortical cytoskeleton organization"/>
    <property type="evidence" value="ECO:0007669"/>
    <property type="project" value="TreeGrafter"/>
</dbReference>
<keyword evidence="2" id="KW-0963">Cytoplasm</keyword>
<evidence type="ECO:0000313" key="7">
    <source>
        <dbReference type="WBParaSite" id="MBELARI_LOCUS17636"/>
    </source>
</evidence>
<dbReference type="Gene3D" id="1.10.238.10">
    <property type="entry name" value="EF-hand"/>
    <property type="match status" value="1"/>
</dbReference>
<dbReference type="GO" id="GO:0005509">
    <property type="term" value="F:calcium ion binding"/>
    <property type="evidence" value="ECO:0007669"/>
    <property type="project" value="InterPro"/>
</dbReference>
<proteinExistence type="predicted"/>
<dbReference type="WBParaSite" id="MBELARI_LOCUS17636">
    <property type="protein sequence ID" value="MBELARI_LOCUS17636"/>
    <property type="gene ID" value="MBELARI_LOCUS17636"/>
</dbReference>
<accession>A0AAF3J5K9</accession>